<dbReference type="Proteomes" id="UP000677853">
    <property type="component" value="Unassembled WGS sequence"/>
</dbReference>
<keyword evidence="1" id="KW-0812">Transmembrane</keyword>
<evidence type="ECO:0000256" key="1">
    <source>
        <dbReference type="SAM" id="Phobius"/>
    </source>
</evidence>
<gene>
    <name evidence="2" type="ORF">HPP_0030</name>
</gene>
<accession>A0ABQ1EIY4</accession>
<keyword evidence="3" id="KW-1185">Reference proteome</keyword>
<sequence>MARIYRPSYFSKKSFRRNKLTLGGFFMCWVLPTLGIVLPLAVYFASKGYLSIAK</sequence>
<evidence type="ECO:0000313" key="3">
    <source>
        <dbReference type="Proteomes" id="UP000677853"/>
    </source>
</evidence>
<name>A0ABQ1EIY4_9MOLU</name>
<dbReference type="RefSeq" id="WP_212509203.1">
    <property type="nucleotide sequence ID" value="NZ_BMZZ01000001.1"/>
</dbReference>
<dbReference type="EMBL" id="BMZZ01000001">
    <property type="protein sequence ID" value="GFZ75045.1"/>
    <property type="molecule type" value="Genomic_DNA"/>
</dbReference>
<reference evidence="2 3" key="1">
    <citation type="journal article" date="2021" name="J. Gen. Plant Pathol.">
        <title>Enrichment of phytoplasma genome DNA through a methyl-CpG binding domain-mediated method for efficient genome sequencing.</title>
        <authorList>
            <person name="Nijo T."/>
            <person name="Iwabuchi N."/>
            <person name="Tokuda R."/>
            <person name="Suzuki T."/>
            <person name="Matsumoto O."/>
            <person name="Miyazaki A."/>
            <person name="Maejima K."/>
            <person name="Oshima K."/>
            <person name="Namba S."/>
            <person name="Yamaji Y."/>
        </authorList>
    </citation>
    <scope>NUCLEOTIDE SEQUENCE [LARGE SCALE GENOMIC DNA]</scope>
    <source>
        <strain evidence="2 3">HP</strain>
    </source>
</reference>
<evidence type="ECO:0000313" key="2">
    <source>
        <dbReference type="EMBL" id="GFZ75045.1"/>
    </source>
</evidence>
<feature type="transmembrane region" description="Helical" evidence="1">
    <location>
        <begin position="20"/>
        <end position="45"/>
    </location>
</feature>
<protein>
    <submittedName>
        <fullName evidence="2">Uncharacterized protein</fullName>
    </submittedName>
</protein>
<keyword evidence="1" id="KW-1133">Transmembrane helix</keyword>
<organism evidence="2 3">
    <name type="scientific">Hydrangea phyllody phytoplasma</name>
    <dbReference type="NCBI Taxonomy" id="238673"/>
    <lineage>
        <taxon>Bacteria</taxon>
        <taxon>Bacillati</taxon>
        <taxon>Mycoplasmatota</taxon>
        <taxon>Mollicutes</taxon>
        <taxon>Acholeplasmatales</taxon>
        <taxon>Acholeplasmataceae</taxon>
        <taxon>Candidatus Phytoplasma</taxon>
        <taxon>16SrI (Aster yellows group)</taxon>
    </lineage>
</organism>
<keyword evidence="1" id="KW-0472">Membrane</keyword>
<comment type="caution">
    <text evidence="2">The sequence shown here is derived from an EMBL/GenBank/DDBJ whole genome shotgun (WGS) entry which is preliminary data.</text>
</comment>
<proteinExistence type="predicted"/>